<dbReference type="Pfam" id="PF03466">
    <property type="entry name" value="LysR_substrate"/>
    <property type="match status" value="1"/>
</dbReference>
<evidence type="ECO:0000259" key="5">
    <source>
        <dbReference type="PROSITE" id="PS50931"/>
    </source>
</evidence>
<protein>
    <submittedName>
        <fullName evidence="6">LysR family transcriptional regulator</fullName>
    </submittedName>
</protein>
<dbReference type="Gene3D" id="3.40.190.290">
    <property type="match status" value="1"/>
</dbReference>
<dbReference type="InterPro" id="IPR058163">
    <property type="entry name" value="LysR-type_TF_proteobact-type"/>
</dbReference>
<dbReference type="FunFam" id="1.10.10.10:FF:000001">
    <property type="entry name" value="LysR family transcriptional regulator"/>
    <property type="match status" value="1"/>
</dbReference>
<dbReference type="RefSeq" id="WP_065181296.1">
    <property type="nucleotide sequence ID" value="NZ_LYVI01000001.1"/>
</dbReference>
<keyword evidence="2" id="KW-0805">Transcription regulation</keyword>
<dbReference type="PROSITE" id="PS50931">
    <property type="entry name" value="HTH_LYSR"/>
    <property type="match status" value="1"/>
</dbReference>
<dbReference type="GO" id="GO:0043565">
    <property type="term" value="F:sequence-specific DNA binding"/>
    <property type="evidence" value="ECO:0007669"/>
    <property type="project" value="TreeGrafter"/>
</dbReference>
<dbReference type="SUPFAM" id="SSF53850">
    <property type="entry name" value="Periplasmic binding protein-like II"/>
    <property type="match status" value="1"/>
</dbReference>
<dbReference type="PANTHER" id="PTHR30537:SF1">
    <property type="entry name" value="HTH-TYPE TRANSCRIPTIONAL REGULATOR PGRR"/>
    <property type="match status" value="1"/>
</dbReference>
<comment type="caution">
    <text evidence="6">The sequence shown here is derived from an EMBL/GenBank/DDBJ whole genome shotgun (WGS) entry which is preliminary data.</text>
</comment>
<dbReference type="Proteomes" id="UP000092125">
    <property type="component" value="Unassembled WGS sequence"/>
</dbReference>
<comment type="similarity">
    <text evidence="1">Belongs to the LysR transcriptional regulatory family.</text>
</comment>
<dbReference type="GO" id="GO:0006351">
    <property type="term" value="P:DNA-templated transcription"/>
    <property type="evidence" value="ECO:0007669"/>
    <property type="project" value="TreeGrafter"/>
</dbReference>
<dbReference type="GO" id="GO:0003700">
    <property type="term" value="F:DNA-binding transcription factor activity"/>
    <property type="evidence" value="ECO:0007669"/>
    <property type="project" value="InterPro"/>
</dbReference>
<name>A0AAP7GVJ5_STEMA</name>
<keyword evidence="4" id="KW-0804">Transcription</keyword>
<sequence>MSVDLNALAVFQRVADCSSFTAAAQQLGVTRSAVSQTIARLEQSLGVALVLRTTRSVNLTDAGQALLAAVRPALAELDSAVESTLRRGSTLKGQLRLAVSSIAEHFLAGPLLASFAARHPELQLDITVTDEEFDIVEAGFDAGVRLGEVIAQDMVAIPVSGRQRQVVVCTPRYGQQHGMPRHPRELPGHRCIGWRAAPRKAPYRWEFEEHGREFSVDVQPEITSNDMATMTRLALADAGLAFGMEDTWRPWLQRGELVSVLEPYCPWFAGFFLYYPSRRQAEPKLRALIEHLLEQRTA</sequence>
<feature type="domain" description="HTH lysR-type" evidence="5">
    <location>
        <begin position="3"/>
        <end position="60"/>
    </location>
</feature>
<dbReference type="AlphaFoldDB" id="A0AAP7GVJ5"/>
<evidence type="ECO:0000256" key="4">
    <source>
        <dbReference type="ARBA" id="ARBA00023163"/>
    </source>
</evidence>
<dbReference type="Gene3D" id="1.10.10.10">
    <property type="entry name" value="Winged helix-like DNA-binding domain superfamily/Winged helix DNA-binding domain"/>
    <property type="match status" value="1"/>
</dbReference>
<evidence type="ECO:0000313" key="7">
    <source>
        <dbReference type="Proteomes" id="UP000092125"/>
    </source>
</evidence>
<dbReference type="InterPro" id="IPR005119">
    <property type="entry name" value="LysR_subst-bd"/>
</dbReference>
<reference evidence="6 7" key="1">
    <citation type="submission" date="2016-05" db="EMBL/GenBank/DDBJ databases">
        <title>Draft Genome Sequences of Stenotrophomonas maltophilia Strains Sm32COP, Sm41DVV, Sm46PAILV, SmF3, SmF22, SmSOFb1 and SmCVFa1, Isolated from Different Manures, in France.</title>
        <authorList>
            <person name="Nazaret S."/>
            <person name="Bodilis J."/>
        </authorList>
    </citation>
    <scope>NUCLEOTIDE SEQUENCE [LARGE SCALE GENOMIC DNA]</scope>
    <source>
        <strain evidence="6 7">Sm41DVV</strain>
    </source>
</reference>
<dbReference type="InterPro" id="IPR000847">
    <property type="entry name" value="LysR_HTH_N"/>
</dbReference>
<dbReference type="InterPro" id="IPR036388">
    <property type="entry name" value="WH-like_DNA-bd_sf"/>
</dbReference>
<gene>
    <name evidence="6" type="ORF">A9K56_02200</name>
</gene>
<organism evidence="6 7">
    <name type="scientific">Stenotrophomonas maltophilia</name>
    <name type="common">Pseudomonas maltophilia</name>
    <name type="synonym">Xanthomonas maltophilia</name>
    <dbReference type="NCBI Taxonomy" id="40324"/>
    <lineage>
        <taxon>Bacteria</taxon>
        <taxon>Pseudomonadati</taxon>
        <taxon>Pseudomonadota</taxon>
        <taxon>Gammaproteobacteria</taxon>
        <taxon>Lysobacterales</taxon>
        <taxon>Lysobacteraceae</taxon>
        <taxon>Stenotrophomonas</taxon>
        <taxon>Stenotrophomonas maltophilia group</taxon>
    </lineage>
</organism>
<dbReference type="PRINTS" id="PR00039">
    <property type="entry name" value="HTHLYSR"/>
</dbReference>
<accession>A0AAP7GVJ5</accession>
<dbReference type="EMBL" id="LYVI01000001">
    <property type="protein sequence ID" value="OBU63531.1"/>
    <property type="molecule type" value="Genomic_DNA"/>
</dbReference>
<dbReference type="PANTHER" id="PTHR30537">
    <property type="entry name" value="HTH-TYPE TRANSCRIPTIONAL REGULATOR"/>
    <property type="match status" value="1"/>
</dbReference>
<proteinExistence type="inferred from homology"/>
<keyword evidence="3" id="KW-0238">DNA-binding</keyword>
<evidence type="ECO:0000256" key="2">
    <source>
        <dbReference type="ARBA" id="ARBA00023015"/>
    </source>
</evidence>
<evidence type="ECO:0000256" key="1">
    <source>
        <dbReference type="ARBA" id="ARBA00009437"/>
    </source>
</evidence>
<dbReference type="CDD" id="cd08474">
    <property type="entry name" value="PBP2_CrgA_like_5"/>
    <property type="match status" value="1"/>
</dbReference>
<dbReference type="Pfam" id="PF00126">
    <property type="entry name" value="HTH_1"/>
    <property type="match status" value="1"/>
</dbReference>
<evidence type="ECO:0000256" key="3">
    <source>
        <dbReference type="ARBA" id="ARBA00023125"/>
    </source>
</evidence>
<evidence type="ECO:0000313" key="6">
    <source>
        <dbReference type="EMBL" id="OBU63531.1"/>
    </source>
</evidence>
<dbReference type="InterPro" id="IPR036390">
    <property type="entry name" value="WH_DNA-bd_sf"/>
</dbReference>
<dbReference type="SUPFAM" id="SSF46785">
    <property type="entry name" value="Winged helix' DNA-binding domain"/>
    <property type="match status" value="1"/>
</dbReference>